<dbReference type="SMART" id="SM00387">
    <property type="entry name" value="HATPase_c"/>
    <property type="match status" value="1"/>
</dbReference>
<dbReference type="RefSeq" id="WP_115310674.1">
    <property type="nucleotide sequence ID" value="NZ_UHIO01000001.1"/>
</dbReference>
<dbReference type="CDD" id="cd06225">
    <property type="entry name" value="HAMP"/>
    <property type="match status" value="1"/>
</dbReference>
<dbReference type="FunFam" id="3.30.565.10:FF:000006">
    <property type="entry name" value="Sensor histidine kinase WalK"/>
    <property type="match status" value="1"/>
</dbReference>
<dbReference type="Gene3D" id="1.10.287.130">
    <property type="match status" value="1"/>
</dbReference>
<dbReference type="PRINTS" id="PR00344">
    <property type="entry name" value="BCTRLSENSOR"/>
</dbReference>
<dbReference type="Gene3D" id="3.30.565.10">
    <property type="entry name" value="Histidine kinase-like ATPase, C-terminal domain"/>
    <property type="match status" value="1"/>
</dbReference>
<evidence type="ECO:0000256" key="10">
    <source>
        <dbReference type="ARBA" id="ARBA00023136"/>
    </source>
</evidence>
<dbReference type="GO" id="GO:0000155">
    <property type="term" value="F:phosphorelay sensor kinase activity"/>
    <property type="evidence" value="ECO:0007669"/>
    <property type="project" value="InterPro"/>
</dbReference>
<organism evidence="14 15">
    <name type="scientific">Veillonella criceti</name>
    <dbReference type="NCBI Taxonomy" id="103891"/>
    <lineage>
        <taxon>Bacteria</taxon>
        <taxon>Bacillati</taxon>
        <taxon>Bacillota</taxon>
        <taxon>Negativicutes</taxon>
        <taxon>Veillonellales</taxon>
        <taxon>Veillonellaceae</taxon>
        <taxon>Veillonella</taxon>
    </lineage>
</organism>
<dbReference type="AlphaFoldDB" id="A0A380NP15"/>
<evidence type="ECO:0000313" key="15">
    <source>
        <dbReference type="Proteomes" id="UP000255367"/>
    </source>
</evidence>
<dbReference type="InterPro" id="IPR050428">
    <property type="entry name" value="TCS_sensor_his_kinase"/>
</dbReference>
<dbReference type="GO" id="GO:0005886">
    <property type="term" value="C:plasma membrane"/>
    <property type="evidence" value="ECO:0007669"/>
    <property type="project" value="TreeGrafter"/>
</dbReference>
<evidence type="ECO:0000256" key="5">
    <source>
        <dbReference type="ARBA" id="ARBA00022679"/>
    </source>
</evidence>
<dbReference type="Gene3D" id="6.10.340.10">
    <property type="match status" value="1"/>
</dbReference>
<evidence type="ECO:0000256" key="3">
    <source>
        <dbReference type="ARBA" id="ARBA00012438"/>
    </source>
</evidence>
<dbReference type="InterPro" id="IPR036890">
    <property type="entry name" value="HATPase_C_sf"/>
</dbReference>
<keyword evidence="7 14" id="KW-0418">Kinase</keyword>
<dbReference type="PROSITE" id="PS50885">
    <property type="entry name" value="HAMP"/>
    <property type="match status" value="1"/>
</dbReference>
<dbReference type="Pfam" id="PF02518">
    <property type="entry name" value="HATPase_c"/>
    <property type="match status" value="1"/>
</dbReference>
<evidence type="ECO:0000256" key="6">
    <source>
        <dbReference type="ARBA" id="ARBA00022692"/>
    </source>
</evidence>
<dbReference type="InterPro" id="IPR036097">
    <property type="entry name" value="HisK_dim/P_sf"/>
</dbReference>
<reference evidence="14 15" key="1">
    <citation type="submission" date="2018-06" db="EMBL/GenBank/DDBJ databases">
        <authorList>
            <consortium name="Pathogen Informatics"/>
            <person name="Doyle S."/>
        </authorList>
    </citation>
    <scope>NUCLEOTIDE SEQUENCE [LARGE SCALE GENOMIC DNA]</scope>
    <source>
        <strain evidence="14 15">NCTC12020</strain>
    </source>
</reference>
<accession>A0A380NP15</accession>
<feature type="domain" description="HAMP" evidence="13">
    <location>
        <begin position="200"/>
        <end position="255"/>
    </location>
</feature>
<keyword evidence="9" id="KW-0902">Two-component regulatory system</keyword>
<comment type="catalytic activity">
    <reaction evidence="1">
        <text>ATP + protein L-histidine = ADP + protein N-phospho-L-histidine.</text>
        <dbReference type="EC" id="2.7.13.3"/>
    </reaction>
</comment>
<sequence length="486" mass="55075">MYSKWKNRNSNLQGISQWFHWLRSLFVRNENGTCINPFNRLPITLKITGWYSIFLLLMLLMLSVFIMQFTQLWEDSEMRSTLQSRVINTADNLTRFRPFQEGVFTVLYMDNGVAIKGAIPDGFPPESMLSPHHITEITVKNSTFYYYDAPVADPAFHGWVRGVLPATTASRAANIMLWSLLLGGVIFLVIGTSGGYWIIKRGLRPIRNMTKTAATIGQKRDLSQRIEQLVDSHDEIAALSQTFNSMLDSLENSSLREKQFSSDVSHELRTPIAVIQAESDFGRAYIDNIDEAKESFEHIFQQSRFMTAMVTQLLDIARLDNMDNIKKDPLDLSHMMQEVVDSYRRICKEKSITLQATLEPNLSITGNLPFLKRAVGNLVDNAIKFTKDTVTIALDKTDEAIRITVSDNGEGINEEDLAKIWDRLYQVDQARTKKADQGLGLGLYFVQNIIKLHQAKAYAVSEPHVSTSFILEFPTTTVEASGKDLP</sequence>
<dbReference type="Pfam" id="PF00512">
    <property type="entry name" value="HisKA"/>
    <property type="match status" value="1"/>
</dbReference>
<dbReference type="SMART" id="SM00304">
    <property type="entry name" value="HAMP"/>
    <property type="match status" value="1"/>
</dbReference>
<comment type="subcellular location">
    <subcellularLocation>
        <location evidence="2">Membrane</location>
    </subcellularLocation>
</comment>
<dbReference type="InterPro" id="IPR003661">
    <property type="entry name" value="HisK_dim/P_dom"/>
</dbReference>
<dbReference type="InterPro" id="IPR004358">
    <property type="entry name" value="Sig_transdc_His_kin-like_C"/>
</dbReference>
<dbReference type="InterPro" id="IPR003660">
    <property type="entry name" value="HAMP_dom"/>
</dbReference>
<dbReference type="Proteomes" id="UP000255367">
    <property type="component" value="Unassembled WGS sequence"/>
</dbReference>
<evidence type="ECO:0000313" key="14">
    <source>
        <dbReference type="EMBL" id="SUP44215.1"/>
    </source>
</evidence>
<evidence type="ECO:0000259" key="13">
    <source>
        <dbReference type="PROSITE" id="PS50885"/>
    </source>
</evidence>
<keyword evidence="15" id="KW-1185">Reference proteome</keyword>
<keyword evidence="6 11" id="KW-0812">Transmembrane</keyword>
<dbReference type="Pfam" id="PF00672">
    <property type="entry name" value="HAMP"/>
    <property type="match status" value="1"/>
</dbReference>
<dbReference type="SUPFAM" id="SSF47384">
    <property type="entry name" value="Homodimeric domain of signal transducing histidine kinase"/>
    <property type="match status" value="1"/>
</dbReference>
<dbReference type="InterPro" id="IPR005467">
    <property type="entry name" value="His_kinase_dom"/>
</dbReference>
<evidence type="ECO:0000256" key="7">
    <source>
        <dbReference type="ARBA" id="ARBA00022777"/>
    </source>
</evidence>
<dbReference type="EMBL" id="UHIO01000001">
    <property type="protein sequence ID" value="SUP44215.1"/>
    <property type="molecule type" value="Genomic_DNA"/>
</dbReference>
<dbReference type="PANTHER" id="PTHR45436:SF5">
    <property type="entry name" value="SENSOR HISTIDINE KINASE TRCS"/>
    <property type="match status" value="1"/>
</dbReference>
<name>A0A380NP15_9FIRM</name>
<keyword evidence="5 14" id="KW-0808">Transferase</keyword>
<evidence type="ECO:0000256" key="8">
    <source>
        <dbReference type="ARBA" id="ARBA00022989"/>
    </source>
</evidence>
<proteinExistence type="predicted"/>
<evidence type="ECO:0000256" key="1">
    <source>
        <dbReference type="ARBA" id="ARBA00000085"/>
    </source>
</evidence>
<gene>
    <name evidence="14" type="primary">cusS</name>
    <name evidence="14" type="ORF">NCTC12020_01557</name>
</gene>
<dbReference type="OrthoDB" id="9786919at2"/>
<evidence type="ECO:0000256" key="4">
    <source>
        <dbReference type="ARBA" id="ARBA00022553"/>
    </source>
</evidence>
<feature type="transmembrane region" description="Helical" evidence="11">
    <location>
        <begin position="175"/>
        <end position="199"/>
    </location>
</feature>
<dbReference type="SMART" id="SM00388">
    <property type="entry name" value="HisKA"/>
    <property type="match status" value="1"/>
</dbReference>
<dbReference type="SUPFAM" id="SSF55874">
    <property type="entry name" value="ATPase domain of HSP90 chaperone/DNA topoisomerase II/histidine kinase"/>
    <property type="match status" value="1"/>
</dbReference>
<evidence type="ECO:0000256" key="9">
    <source>
        <dbReference type="ARBA" id="ARBA00023012"/>
    </source>
</evidence>
<keyword evidence="10 11" id="KW-0472">Membrane</keyword>
<protein>
    <recommendedName>
        <fullName evidence="3">histidine kinase</fullName>
        <ecNumber evidence="3">2.7.13.3</ecNumber>
    </recommendedName>
</protein>
<feature type="domain" description="Histidine kinase" evidence="12">
    <location>
        <begin position="263"/>
        <end position="477"/>
    </location>
</feature>
<dbReference type="PROSITE" id="PS50109">
    <property type="entry name" value="HIS_KIN"/>
    <property type="match status" value="1"/>
</dbReference>
<dbReference type="PANTHER" id="PTHR45436">
    <property type="entry name" value="SENSOR HISTIDINE KINASE YKOH"/>
    <property type="match status" value="1"/>
</dbReference>
<evidence type="ECO:0000256" key="11">
    <source>
        <dbReference type="SAM" id="Phobius"/>
    </source>
</evidence>
<dbReference type="EC" id="2.7.13.3" evidence="3"/>
<keyword evidence="4" id="KW-0597">Phosphoprotein</keyword>
<feature type="transmembrane region" description="Helical" evidence="11">
    <location>
        <begin position="50"/>
        <end position="70"/>
    </location>
</feature>
<keyword evidence="8 11" id="KW-1133">Transmembrane helix</keyword>
<evidence type="ECO:0000259" key="12">
    <source>
        <dbReference type="PROSITE" id="PS50109"/>
    </source>
</evidence>
<dbReference type="SUPFAM" id="SSF158472">
    <property type="entry name" value="HAMP domain-like"/>
    <property type="match status" value="1"/>
</dbReference>
<dbReference type="InterPro" id="IPR003594">
    <property type="entry name" value="HATPase_dom"/>
</dbReference>
<evidence type="ECO:0000256" key="2">
    <source>
        <dbReference type="ARBA" id="ARBA00004370"/>
    </source>
</evidence>
<dbReference type="CDD" id="cd00082">
    <property type="entry name" value="HisKA"/>
    <property type="match status" value="1"/>
</dbReference>